<dbReference type="GO" id="GO:0004879">
    <property type="term" value="F:nuclear receptor activity"/>
    <property type="evidence" value="ECO:0007669"/>
    <property type="project" value="TreeGrafter"/>
</dbReference>
<evidence type="ECO:0000256" key="9">
    <source>
        <dbReference type="ARBA" id="ARBA00023242"/>
    </source>
</evidence>
<dbReference type="GO" id="GO:0000122">
    <property type="term" value="P:negative regulation of transcription by RNA polymerase II"/>
    <property type="evidence" value="ECO:0007669"/>
    <property type="project" value="TreeGrafter"/>
</dbReference>
<dbReference type="PRINTS" id="PR00047">
    <property type="entry name" value="STROIDFINGER"/>
</dbReference>
<dbReference type="PRINTS" id="PR00398">
    <property type="entry name" value="STRDHORMONER"/>
</dbReference>
<evidence type="ECO:0000259" key="12">
    <source>
        <dbReference type="PROSITE" id="PS51030"/>
    </source>
</evidence>
<dbReference type="AlphaFoldDB" id="A0AAN4ZL00"/>
<evidence type="ECO:0000256" key="2">
    <source>
        <dbReference type="ARBA" id="ARBA00022723"/>
    </source>
</evidence>
<name>A0AAN4ZL00_9BILA</name>
<dbReference type="GO" id="GO:0030154">
    <property type="term" value="P:cell differentiation"/>
    <property type="evidence" value="ECO:0007669"/>
    <property type="project" value="TreeGrafter"/>
</dbReference>
<dbReference type="GO" id="GO:0008270">
    <property type="term" value="F:zinc ion binding"/>
    <property type="evidence" value="ECO:0007669"/>
    <property type="project" value="UniProtKB-KW"/>
</dbReference>
<keyword evidence="9 10" id="KW-0539">Nucleus</keyword>
<comment type="similarity">
    <text evidence="1 10">Belongs to the nuclear hormone receptor family.</text>
</comment>
<keyword evidence="8 10" id="KW-0675">Receptor</keyword>
<dbReference type="SUPFAM" id="SSF48508">
    <property type="entry name" value="Nuclear receptor ligand-binding domain"/>
    <property type="match status" value="1"/>
</dbReference>
<evidence type="ECO:0000313" key="15">
    <source>
        <dbReference type="Proteomes" id="UP001328107"/>
    </source>
</evidence>
<evidence type="ECO:0000259" key="13">
    <source>
        <dbReference type="PROSITE" id="PS51843"/>
    </source>
</evidence>
<dbReference type="InterPro" id="IPR050234">
    <property type="entry name" value="Nuclear_hormone_rcpt_NR1"/>
</dbReference>
<dbReference type="SMART" id="SM00399">
    <property type="entry name" value="ZnF_C4"/>
    <property type="match status" value="1"/>
</dbReference>
<dbReference type="GO" id="GO:0045944">
    <property type="term" value="P:positive regulation of transcription by RNA polymerase II"/>
    <property type="evidence" value="ECO:0007669"/>
    <property type="project" value="TreeGrafter"/>
</dbReference>
<keyword evidence="15" id="KW-1185">Reference proteome</keyword>
<dbReference type="GO" id="GO:0000978">
    <property type="term" value="F:RNA polymerase II cis-regulatory region sequence-specific DNA binding"/>
    <property type="evidence" value="ECO:0007669"/>
    <property type="project" value="TreeGrafter"/>
</dbReference>
<feature type="region of interest" description="Disordered" evidence="11">
    <location>
        <begin position="171"/>
        <end position="210"/>
    </location>
</feature>
<evidence type="ECO:0000313" key="14">
    <source>
        <dbReference type="EMBL" id="GMR41814.1"/>
    </source>
</evidence>
<dbReference type="InterPro" id="IPR035500">
    <property type="entry name" value="NHR-like_dom_sf"/>
</dbReference>
<dbReference type="Pfam" id="PF00105">
    <property type="entry name" value="zf-C4"/>
    <property type="match status" value="1"/>
</dbReference>
<accession>A0AAN4ZL00</accession>
<evidence type="ECO:0000256" key="3">
    <source>
        <dbReference type="ARBA" id="ARBA00022771"/>
    </source>
</evidence>
<keyword evidence="7 10" id="KW-0804">Transcription</keyword>
<feature type="compositionally biased region" description="Pro residues" evidence="11">
    <location>
        <begin position="190"/>
        <end position="199"/>
    </location>
</feature>
<reference evidence="15" key="1">
    <citation type="submission" date="2022-10" db="EMBL/GenBank/DDBJ databases">
        <title>Genome assembly of Pristionchus species.</title>
        <authorList>
            <person name="Yoshida K."/>
            <person name="Sommer R.J."/>
        </authorList>
    </citation>
    <scope>NUCLEOTIDE SEQUENCE [LARGE SCALE GENOMIC DNA]</scope>
    <source>
        <strain evidence="15">RS5460</strain>
    </source>
</reference>
<feature type="domain" description="Nuclear receptor" evidence="12">
    <location>
        <begin position="87"/>
        <end position="162"/>
    </location>
</feature>
<dbReference type="Proteomes" id="UP001328107">
    <property type="component" value="Unassembled WGS sequence"/>
</dbReference>
<dbReference type="InterPro" id="IPR000536">
    <property type="entry name" value="Nucl_hrmn_rcpt_lig-bd"/>
</dbReference>
<feature type="non-terminal residue" evidence="14">
    <location>
        <position position="1"/>
    </location>
</feature>
<evidence type="ECO:0000256" key="6">
    <source>
        <dbReference type="ARBA" id="ARBA00023125"/>
    </source>
</evidence>
<evidence type="ECO:0000256" key="5">
    <source>
        <dbReference type="ARBA" id="ARBA00023015"/>
    </source>
</evidence>
<dbReference type="PANTHER" id="PTHR24082">
    <property type="entry name" value="NUCLEAR HORMONE RECEPTOR"/>
    <property type="match status" value="1"/>
</dbReference>
<evidence type="ECO:0000256" key="1">
    <source>
        <dbReference type="ARBA" id="ARBA00005993"/>
    </source>
</evidence>
<dbReference type="PANTHER" id="PTHR24082:SF507">
    <property type="entry name" value="BILE ACID RECEPTOR-RELATED"/>
    <property type="match status" value="1"/>
</dbReference>
<evidence type="ECO:0000256" key="11">
    <source>
        <dbReference type="SAM" id="MobiDB-lite"/>
    </source>
</evidence>
<dbReference type="Gene3D" id="3.30.50.10">
    <property type="entry name" value="Erythroid Transcription Factor GATA-1, subunit A"/>
    <property type="match status" value="1"/>
</dbReference>
<keyword evidence="3 10" id="KW-0863">Zinc-finger</keyword>
<dbReference type="GO" id="GO:0090575">
    <property type="term" value="C:RNA polymerase II transcription regulator complex"/>
    <property type="evidence" value="ECO:0007669"/>
    <property type="project" value="TreeGrafter"/>
</dbReference>
<dbReference type="InterPro" id="IPR001723">
    <property type="entry name" value="Nuclear_hrmn_rcpt"/>
</dbReference>
<evidence type="ECO:0000256" key="10">
    <source>
        <dbReference type="RuleBase" id="RU004334"/>
    </source>
</evidence>
<evidence type="ECO:0000256" key="4">
    <source>
        <dbReference type="ARBA" id="ARBA00022833"/>
    </source>
</evidence>
<sequence>SSPPLRPSFILCPAMTTATVTYHELPRKNSIDNRPPIIDWSVDQTASTSFPSLPQRFQPSESWINHTSLTPDSHSVQSLPSSTSLLDELCLVCGDKASGYHYNALSCEGCKGFFRRSITRNLQYSCKSNGQCHIDMYMRRKCQQCRKNKCLAVGMCSNLVVPEHGIRVKKETKVVPRPSPSSHLHLSPLLPSPSLPPPSNTSSSGESLMISDLPLNDDSSDFISRILALHQMSEGSRADRLTSPSSSLSPRLRLAELTILDAQSAHNFVSSLPGFDQLPEEDRALIHKQSKRELLTLRSAVHYESNEDVVVMGRGDANEWRVSESSLLSLDSMASFVFSFARSLSSLHLDPIEIALLSAIIPFSDRPFLSRPDIVDQLQEVYFSHLSAYEDASRPNDSSRLPKIILRIAALREISGIQDAQSSSKFPVGMSAIKQEEPSFTLSYEPLRS</sequence>
<dbReference type="Pfam" id="PF00104">
    <property type="entry name" value="Hormone_recep"/>
    <property type="match status" value="1"/>
</dbReference>
<dbReference type="InterPro" id="IPR001628">
    <property type="entry name" value="Znf_hrmn_rcpt"/>
</dbReference>
<feature type="compositionally biased region" description="Low complexity" evidence="11">
    <location>
        <begin position="180"/>
        <end position="189"/>
    </location>
</feature>
<keyword evidence="4 10" id="KW-0862">Zinc</keyword>
<comment type="caution">
    <text evidence="14">The sequence shown here is derived from an EMBL/GenBank/DDBJ whole genome shotgun (WGS) entry which is preliminary data.</text>
</comment>
<keyword evidence="5 10" id="KW-0805">Transcription regulation</keyword>
<evidence type="ECO:0000256" key="7">
    <source>
        <dbReference type="ARBA" id="ARBA00023163"/>
    </source>
</evidence>
<keyword evidence="2 10" id="KW-0479">Metal-binding</keyword>
<dbReference type="EMBL" id="BTRK01000003">
    <property type="protein sequence ID" value="GMR41814.1"/>
    <property type="molecule type" value="Genomic_DNA"/>
</dbReference>
<keyword evidence="6 10" id="KW-0238">DNA-binding</keyword>
<organism evidence="14 15">
    <name type="scientific">Pristionchus mayeri</name>
    <dbReference type="NCBI Taxonomy" id="1317129"/>
    <lineage>
        <taxon>Eukaryota</taxon>
        <taxon>Metazoa</taxon>
        <taxon>Ecdysozoa</taxon>
        <taxon>Nematoda</taxon>
        <taxon>Chromadorea</taxon>
        <taxon>Rhabditida</taxon>
        <taxon>Rhabditina</taxon>
        <taxon>Diplogasteromorpha</taxon>
        <taxon>Diplogasteroidea</taxon>
        <taxon>Neodiplogasteridae</taxon>
        <taxon>Pristionchus</taxon>
    </lineage>
</organism>
<dbReference type="SUPFAM" id="SSF57716">
    <property type="entry name" value="Glucocorticoid receptor-like (DNA-binding domain)"/>
    <property type="match status" value="1"/>
</dbReference>
<feature type="domain" description="NR LBD" evidence="13">
    <location>
        <begin position="218"/>
        <end position="444"/>
    </location>
</feature>
<dbReference type="PROSITE" id="PS51030">
    <property type="entry name" value="NUCLEAR_REC_DBD_2"/>
    <property type="match status" value="1"/>
</dbReference>
<dbReference type="PROSITE" id="PS51843">
    <property type="entry name" value="NR_LBD"/>
    <property type="match status" value="1"/>
</dbReference>
<gene>
    <name evidence="14" type="ORF">PMAYCL1PPCAC_12009</name>
</gene>
<comment type="subcellular location">
    <subcellularLocation>
        <location evidence="10">Nucleus</location>
    </subcellularLocation>
</comment>
<dbReference type="InterPro" id="IPR013088">
    <property type="entry name" value="Znf_NHR/GATA"/>
</dbReference>
<evidence type="ECO:0000256" key="8">
    <source>
        <dbReference type="ARBA" id="ARBA00023170"/>
    </source>
</evidence>
<protein>
    <submittedName>
        <fullName evidence="14">Uncharacterized protein</fullName>
    </submittedName>
</protein>
<proteinExistence type="inferred from homology"/>
<dbReference type="FunFam" id="3.30.50.10:FF:000031">
    <property type="entry name" value="Ecdysone receptor A1"/>
    <property type="match status" value="1"/>
</dbReference>
<dbReference type="SMART" id="SM00430">
    <property type="entry name" value="HOLI"/>
    <property type="match status" value="1"/>
</dbReference>
<dbReference type="PROSITE" id="PS00031">
    <property type="entry name" value="NUCLEAR_REC_DBD_1"/>
    <property type="match status" value="1"/>
</dbReference>
<dbReference type="Gene3D" id="1.10.565.10">
    <property type="entry name" value="Retinoid X Receptor"/>
    <property type="match status" value="1"/>
</dbReference>